<dbReference type="Gene3D" id="1.10.730.10">
    <property type="entry name" value="Isoleucyl-tRNA Synthetase, Domain 1"/>
    <property type="match status" value="1"/>
</dbReference>
<dbReference type="InterPro" id="IPR002300">
    <property type="entry name" value="aa-tRNA-synth_Ia"/>
</dbReference>
<dbReference type="EMBL" id="JAPMOS010000002">
    <property type="protein sequence ID" value="KAJ4462786.1"/>
    <property type="molecule type" value="Genomic_DNA"/>
</dbReference>
<comment type="catalytic activity">
    <reaction evidence="9">
        <text>tRNA(Ile) + L-isoleucine + ATP = L-isoleucyl-tRNA(Ile) + AMP + diphosphate</text>
        <dbReference type="Rhea" id="RHEA:11060"/>
        <dbReference type="Rhea" id="RHEA-COMP:9666"/>
        <dbReference type="Rhea" id="RHEA-COMP:9695"/>
        <dbReference type="ChEBI" id="CHEBI:30616"/>
        <dbReference type="ChEBI" id="CHEBI:33019"/>
        <dbReference type="ChEBI" id="CHEBI:58045"/>
        <dbReference type="ChEBI" id="CHEBI:78442"/>
        <dbReference type="ChEBI" id="CHEBI:78528"/>
        <dbReference type="ChEBI" id="CHEBI:456215"/>
        <dbReference type="EC" id="6.1.1.5"/>
    </reaction>
</comment>
<keyword evidence="5 10" id="KW-0067">ATP-binding</keyword>
<dbReference type="InterPro" id="IPR033709">
    <property type="entry name" value="Anticodon_Ile_ABEc"/>
</dbReference>
<evidence type="ECO:0000256" key="7">
    <source>
        <dbReference type="ARBA" id="ARBA00023146"/>
    </source>
</evidence>
<protein>
    <recommendedName>
        <fullName evidence="2">isoleucine--tRNA ligase</fullName>
        <ecNumber evidence="2">6.1.1.5</ecNumber>
    </recommendedName>
    <alternativeName>
        <fullName evidence="8">Isoleucyl-tRNA synthetase</fullName>
    </alternativeName>
</protein>
<dbReference type="CDD" id="cd07961">
    <property type="entry name" value="Anticodon_Ia_Ile_ABEc"/>
    <property type="match status" value="1"/>
</dbReference>
<dbReference type="CDD" id="cd00818">
    <property type="entry name" value="IleRS_core"/>
    <property type="match status" value="1"/>
</dbReference>
<dbReference type="InterPro" id="IPR013155">
    <property type="entry name" value="M/V/L/I-tRNA-synth_anticd-bd"/>
</dbReference>
<keyword evidence="6 10" id="KW-0648">Protein biosynthesis</keyword>
<comment type="similarity">
    <text evidence="1 10">Belongs to the class-I aminoacyl-tRNA synthetase family.</text>
</comment>
<evidence type="ECO:0000256" key="1">
    <source>
        <dbReference type="ARBA" id="ARBA00005594"/>
    </source>
</evidence>
<evidence type="ECO:0000259" key="12">
    <source>
        <dbReference type="Pfam" id="PF08264"/>
    </source>
</evidence>
<evidence type="ECO:0000313" key="13">
    <source>
        <dbReference type="EMBL" id="KAJ4462786.1"/>
    </source>
</evidence>
<dbReference type="SUPFAM" id="SSF47323">
    <property type="entry name" value="Anticodon-binding domain of a subclass of class I aminoacyl-tRNA synthetases"/>
    <property type="match status" value="1"/>
</dbReference>
<evidence type="ECO:0000256" key="5">
    <source>
        <dbReference type="ARBA" id="ARBA00022840"/>
    </source>
</evidence>
<dbReference type="InterPro" id="IPR009008">
    <property type="entry name" value="Val/Leu/Ile-tRNA-synth_edit"/>
</dbReference>
<dbReference type="SUPFAM" id="SSF52374">
    <property type="entry name" value="Nucleotidylyl transferase"/>
    <property type="match status" value="1"/>
</dbReference>
<evidence type="ECO:0000256" key="8">
    <source>
        <dbReference type="ARBA" id="ARBA00032665"/>
    </source>
</evidence>
<dbReference type="InterPro" id="IPR009080">
    <property type="entry name" value="tRNAsynth_Ia_anticodon-bd"/>
</dbReference>
<dbReference type="PANTHER" id="PTHR42780:SF1">
    <property type="entry name" value="ISOLEUCINE--TRNA LIGASE, CYTOPLASMIC"/>
    <property type="match status" value="1"/>
</dbReference>
<dbReference type="Gene3D" id="3.40.50.620">
    <property type="entry name" value="HUPs"/>
    <property type="match status" value="2"/>
</dbReference>
<keyword evidence="4 10" id="KW-0547">Nucleotide-binding</keyword>
<sequence length="1092" mass="123523">MDGDIAERHSFPQEEEKILSYWKEIDAFKESLRLSEGKPEYSFYDGPPFATGLPHYGHILAGTIKDVVTRYFHMCGHHIVRRFGWDTHGLPVEYEIDQHLKIKSRSDVTGPGGIGIAAYNAECRKIVMRYANEWRHVVERMGRWIDFDNDYKTLQPTYMESVWWVFRQLFDQGLVYRGVKVMPFSTATQTPLSNFEAGQNYKDVQDPAVIISFPLVEEPEASFLAWTTTPWTLPSNLALCVNAEFDYVKIRDASSGKVWVLAESRLSELYKTPQEYTVISKCKGADLRGKRYVPLFPYFAQMPNVHQVICDSYVTSDSGTGIVHCAPYFGEDDNRVCLAGGIIQKEGPIVCPIDDRGCFTAEVPEYQGLYVKDADKVITRKLKEMGRLVHQGTITHQYPFCYRSETPLIYKAVPSWFIDVPKVKARLVANNAATYWVPDWVKEKRFHNWLQDAREWAVSRNRFWGTPIPLWVSSDFEEVICVGSVEELKQLSGRQDVTDLHRENIDPITIPSRKGKGDLHRVEEVFDCWFESGSMPYAQLHYPFENQELFERSFPADFIAEGVDQTRGWFYTLMVLSTALRDKPAFKNLIVNGLVLASDGRKMSKRLRNYPDPLNVVSQYGADALRLFLINSPVVHAENLRFKEEGVQAVVKEVFLPWYNGFRFFLQNSARFAKEVGPIMRDAALAYSSTNAMDRWVLAASSSLLQFVQTEMHAYRLSTVVPRLLRFIDDLTNWYVRFNRKRLKGSKGPVEWRTALCTLYEPEGERLASIHFYPQQQPRPVTAEEARNQEAVERMQKVILLGRSIREKHHVSLKNPLRSVVVLHADPSSGPTWRAWRSTSRPSSTCTSLHPAEIDAFQATGKATVCGYELAGDDIKVIQEFEGSETVKHASEDNPPGSRTLPVFGAAQLIVLLDMTVDQQLLEEGFARSLINRVQKLRKRAALLVEDEIEVYVSFEVPPKPSLDPTHSAAPAGAAQAKAAVQQAVANRAAFIREALAQPVLPKSAIPAGAVVLAQAVEEVGGAEVEITLVRLGPDFPAQTPEGVRAVLSSMRYPILRQQATAGPIRVRLDGRALELVRGRDFFLSTAERLAL</sequence>
<keyword evidence="7 10" id="KW-0030">Aminoacyl-tRNA synthetase</keyword>
<evidence type="ECO:0000256" key="2">
    <source>
        <dbReference type="ARBA" id="ARBA00013165"/>
    </source>
</evidence>
<reference evidence="13" key="1">
    <citation type="journal article" date="2022" name="bioRxiv">
        <title>Genomics of Preaxostyla Flagellates Illuminates Evolutionary Transitions and the Path Towards Mitochondrial Loss.</title>
        <authorList>
            <person name="Novak L.V.F."/>
            <person name="Treitli S.C."/>
            <person name="Pyrih J."/>
            <person name="Halakuc P."/>
            <person name="Pipaliya S.V."/>
            <person name="Vacek V."/>
            <person name="Brzon O."/>
            <person name="Soukal P."/>
            <person name="Eme L."/>
            <person name="Dacks J.B."/>
            <person name="Karnkowska A."/>
            <person name="Elias M."/>
            <person name="Hampl V."/>
        </authorList>
    </citation>
    <scope>NUCLEOTIDE SEQUENCE</scope>
    <source>
        <strain evidence="13">RCP-MX</strain>
    </source>
</reference>
<dbReference type="PRINTS" id="PR00984">
    <property type="entry name" value="TRNASYNTHILE"/>
</dbReference>
<accession>A0ABQ8UWE3</accession>
<evidence type="ECO:0000256" key="6">
    <source>
        <dbReference type="ARBA" id="ARBA00022917"/>
    </source>
</evidence>
<dbReference type="Proteomes" id="UP001141327">
    <property type="component" value="Unassembled WGS sequence"/>
</dbReference>
<dbReference type="SUPFAM" id="SSF50677">
    <property type="entry name" value="ValRS/IleRS/LeuRS editing domain"/>
    <property type="match status" value="1"/>
</dbReference>
<evidence type="ECO:0000256" key="9">
    <source>
        <dbReference type="ARBA" id="ARBA00048359"/>
    </source>
</evidence>
<dbReference type="Pfam" id="PF00133">
    <property type="entry name" value="tRNA-synt_1"/>
    <property type="match status" value="1"/>
</dbReference>
<dbReference type="InterPro" id="IPR023586">
    <property type="entry name" value="Ile-tRNA-ligase_type2"/>
</dbReference>
<gene>
    <name evidence="13" type="ORF">PAPYR_809</name>
</gene>
<feature type="domain" description="Methionyl/Valyl/Leucyl/Isoleucyl-tRNA synthetase anticodon-binding" evidence="12">
    <location>
        <begin position="694"/>
        <end position="761"/>
    </location>
</feature>
<evidence type="ECO:0000256" key="10">
    <source>
        <dbReference type="RuleBase" id="RU363035"/>
    </source>
</evidence>
<dbReference type="Pfam" id="PF19302">
    <property type="entry name" value="DUF5915"/>
    <property type="match status" value="1"/>
</dbReference>
<feature type="domain" description="Aminoacyl-tRNA synthetase class Ia" evidence="11">
    <location>
        <begin position="18"/>
        <end position="640"/>
    </location>
</feature>
<name>A0ABQ8UWE3_9EUKA</name>
<dbReference type="InterPro" id="IPR002301">
    <property type="entry name" value="Ile-tRNA-ligase"/>
</dbReference>
<dbReference type="GO" id="GO:0016874">
    <property type="term" value="F:ligase activity"/>
    <property type="evidence" value="ECO:0007669"/>
    <property type="project" value="UniProtKB-KW"/>
</dbReference>
<evidence type="ECO:0000313" key="14">
    <source>
        <dbReference type="Proteomes" id="UP001141327"/>
    </source>
</evidence>
<evidence type="ECO:0000256" key="4">
    <source>
        <dbReference type="ARBA" id="ARBA00022741"/>
    </source>
</evidence>
<organism evidence="13 14">
    <name type="scientific">Paratrimastix pyriformis</name>
    <dbReference type="NCBI Taxonomy" id="342808"/>
    <lineage>
        <taxon>Eukaryota</taxon>
        <taxon>Metamonada</taxon>
        <taxon>Preaxostyla</taxon>
        <taxon>Paratrimastigidae</taxon>
        <taxon>Paratrimastix</taxon>
    </lineage>
</organism>
<comment type="caution">
    <text evidence="13">The sequence shown here is derived from an EMBL/GenBank/DDBJ whole genome shotgun (WGS) entry which is preliminary data.</text>
</comment>
<proteinExistence type="inferred from homology"/>
<evidence type="ECO:0000259" key="11">
    <source>
        <dbReference type="Pfam" id="PF00133"/>
    </source>
</evidence>
<dbReference type="EC" id="6.1.1.5" evidence="2"/>
<dbReference type="NCBIfam" id="TIGR00392">
    <property type="entry name" value="ileS"/>
    <property type="match status" value="1"/>
</dbReference>
<dbReference type="Pfam" id="PF08264">
    <property type="entry name" value="Anticodon_1"/>
    <property type="match status" value="1"/>
</dbReference>
<keyword evidence="3 10" id="KW-0436">Ligase</keyword>
<dbReference type="InterPro" id="IPR001412">
    <property type="entry name" value="aa-tRNA-synth_I_CS"/>
</dbReference>
<dbReference type="InterPro" id="IPR014729">
    <property type="entry name" value="Rossmann-like_a/b/a_fold"/>
</dbReference>
<dbReference type="PANTHER" id="PTHR42780">
    <property type="entry name" value="SOLEUCYL-TRNA SYNTHETASE"/>
    <property type="match status" value="1"/>
</dbReference>
<dbReference type="PROSITE" id="PS00178">
    <property type="entry name" value="AA_TRNA_LIGASE_I"/>
    <property type="match status" value="1"/>
</dbReference>
<evidence type="ECO:0000256" key="3">
    <source>
        <dbReference type="ARBA" id="ARBA00022598"/>
    </source>
</evidence>
<keyword evidence="14" id="KW-1185">Reference proteome</keyword>